<keyword evidence="1" id="KW-0472">Membrane</keyword>
<dbReference type="Proteomes" id="UP000013487">
    <property type="component" value="Unassembled WGS sequence"/>
</dbReference>
<organism evidence="2 3">
    <name type="scientific">Bacillus thuringiensis T01-328</name>
    <dbReference type="NCBI Taxonomy" id="1324966"/>
    <lineage>
        <taxon>Bacteria</taxon>
        <taxon>Bacillati</taxon>
        <taxon>Bacillota</taxon>
        <taxon>Bacilli</taxon>
        <taxon>Bacillales</taxon>
        <taxon>Bacillaceae</taxon>
        <taxon>Bacillus</taxon>
        <taxon>Bacillus cereus group</taxon>
    </lineage>
</organism>
<comment type="caution">
    <text evidence="2">The sequence shown here is derived from an EMBL/GenBank/DDBJ whole genome shotgun (WGS) entry which is preliminary data.</text>
</comment>
<sequence>MDYIILMVILGTGMLLIHIGDKKDKNTIVGIGLVLSVPSGIILFAYLVTAPFSSAKEAREKLNGDREISISKKLNIHKEQIRFESEGKDSMNAVSLKGDYYVQFKQETATIVKIESLKNKSEKG</sequence>
<proteinExistence type="predicted"/>
<evidence type="ECO:0000256" key="1">
    <source>
        <dbReference type="SAM" id="Phobius"/>
    </source>
</evidence>
<dbReference type="RefSeq" id="WP_000384544.1">
    <property type="nucleotide sequence ID" value="NZ_ARXZ02000004.1"/>
</dbReference>
<keyword evidence="1" id="KW-1133">Transmembrane helix</keyword>
<evidence type="ECO:0000313" key="3">
    <source>
        <dbReference type="Proteomes" id="UP000013487"/>
    </source>
</evidence>
<feature type="transmembrane region" description="Helical" evidence="1">
    <location>
        <begin position="27"/>
        <end position="49"/>
    </location>
</feature>
<feature type="transmembrane region" description="Helical" evidence="1">
    <location>
        <begin position="5"/>
        <end position="21"/>
    </location>
</feature>
<protein>
    <submittedName>
        <fullName evidence="2">Uncharacterized protein</fullName>
    </submittedName>
</protein>
<gene>
    <name evidence="2" type="ORF">BTCBT_002590</name>
</gene>
<evidence type="ECO:0000313" key="2">
    <source>
        <dbReference type="EMBL" id="ERI01035.1"/>
    </source>
</evidence>
<dbReference type="EMBL" id="ARXZ02000004">
    <property type="protein sequence ID" value="ERI01035.1"/>
    <property type="molecule type" value="Genomic_DNA"/>
</dbReference>
<dbReference type="AlphaFoldDB" id="A0AAN4HJR2"/>
<reference evidence="2 3" key="1">
    <citation type="journal article" date="2013" name="Genome Announc.">
        <title>Draft Genome Sequence of Bacillus thuringiensis var. thuringiensis Strain T01-328, a Brazilian Isolate That Produces a Soluble Pesticide Protein, Cry1Ia.</title>
        <authorList>
            <person name="Varani A.M."/>
            <person name="Lemos M.V."/>
            <person name="Fernandes C.C."/>
            <person name="Lemos E.G."/>
            <person name="Alves E.C."/>
            <person name="Desiderio J.A."/>
        </authorList>
    </citation>
    <scope>NUCLEOTIDE SEQUENCE [LARGE SCALE GENOMIC DNA]</scope>
    <source>
        <strain evidence="2 3">T01-328</strain>
    </source>
</reference>
<accession>A0AAN4HJR2</accession>
<name>A0AAN4HJR2_BACTU</name>
<keyword evidence="1" id="KW-0812">Transmembrane</keyword>